<feature type="transmembrane region" description="Helical" evidence="6">
    <location>
        <begin position="141"/>
        <end position="159"/>
    </location>
</feature>
<evidence type="ECO:0000256" key="4">
    <source>
        <dbReference type="ARBA" id="ARBA00023136"/>
    </source>
</evidence>
<feature type="transmembrane region" description="Helical" evidence="6">
    <location>
        <begin position="438"/>
        <end position="459"/>
    </location>
</feature>
<feature type="transmembrane region" description="Helical" evidence="6">
    <location>
        <begin position="233"/>
        <end position="257"/>
    </location>
</feature>
<evidence type="ECO:0000256" key="2">
    <source>
        <dbReference type="ARBA" id="ARBA00022692"/>
    </source>
</evidence>
<reference evidence="8 9" key="1">
    <citation type="submission" date="2015-04" db="EMBL/GenBank/DDBJ databases">
        <authorList>
            <person name="Syromyatnikov M.Y."/>
            <person name="Popov V.N."/>
        </authorList>
    </citation>
    <scope>NUCLEOTIDE SEQUENCE [LARGE SCALE GENOMIC DNA]</scope>
    <source>
        <strain evidence="8">WF-38-12</strain>
    </source>
</reference>
<gene>
    <name evidence="8" type="ORF">PISL3812_01658</name>
</gene>
<dbReference type="SUPFAM" id="SSF103473">
    <property type="entry name" value="MFS general substrate transporter"/>
    <property type="match status" value="1"/>
</dbReference>
<dbReference type="PANTHER" id="PTHR23501">
    <property type="entry name" value="MAJOR FACILITATOR SUPERFAMILY"/>
    <property type="match status" value="1"/>
</dbReference>
<dbReference type="InterPro" id="IPR020846">
    <property type="entry name" value="MFS_dom"/>
</dbReference>
<keyword evidence="9" id="KW-1185">Reference proteome</keyword>
<feature type="transmembrane region" description="Helical" evidence="6">
    <location>
        <begin position="196"/>
        <end position="221"/>
    </location>
</feature>
<evidence type="ECO:0000259" key="7">
    <source>
        <dbReference type="PROSITE" id="PS50850"/>
    </source>
</evidence>
<dbReference type="PANTHER" id="PTHR23501:SF67">
    <property type="entry name" value="MFS MULTIDRUG EFFLUX TRANSPORTER (EUROFUNG)"/>
    <property type="match status" value="1"/>
</dbReference>
<feature type="transmembrane region" description="Helical" evidence="6">
    <location>
        <begin position="263"/>
        <end position="283"/>
    </location>
</feature>
<feature type="transmembrane region" description="Helical" evidence="6">
    <location>
        <begin position="171"/>
        <end position="190"/>
    </location>
</feature>
<accession>A0A0U1LPW8</accession>
<dbReference type="InterPro" id="IPR011701">
    <property type="entry name" value="MFS"/>
</dbReference>
<feature type="transmembrane region" description="Helical" evidence="6">
    <location>
        <begin position="304"/>
        <end position="324"/>
    </location>
</feature>
<dbReference type="OMA" id="YINLCLG"/>
<feature type="transmembrane region" description="Helical" evidence="6">
    <location>
        <begin position="575"/>
        <end position="596"/>
    </location>
</feature>
<keyword evidence="3 6" id="KW-1133">Transmembrane helix</keyword>
<comment type="subcellular location">
    <subcellularLocation>
        <location evidence="1">Membrane</location>
        <topology evidence="1">Multi-pass membrane protein</topology>
    </subcellularLocation>
</comment>
<organism evidence="8 9">
    <name type="scientific">Talaromyces islandicus</name>
    <name type="common">Penicillium islandicum</name>
    <dbReference type="NCBI Taxonomy" id="28573"/>
    <lineage>
        <taxon>Eukaryota</taxon>
        <taxon>Fungi</taxon>
        <taxon>Dikarya</taxon>
        <taxon>Ascomycota</taxon>
        <taxon>Pezizomycotina</taxon>
        <taxon>Eurotiomycetes</taxon>
        <taxon>Eurotiomycetidae</taxon>
        <taxon>Eurotiales</taxon>
        <taxon>Trichocomaceae</taxon>
        <taxon>Talaromyces</taxon>
        <taxon>Talaromyces sect. Islandici</taxon>
    </lineage>
</organism>
<name>A0A0U1LPW8_TALIS</name>
<dbReference type="Proteomes" id="UP000054383">
    <property type="component" value="Unassembled WGS sequence"/>
</dbReference>
<dbReference type="Gene3D" id="1.20.1720.10">
    <property type="entry name" value="Multidrug resistance protein D"/>
    <property type="match status" value="1"/>
</dbReference>
<feature type="transmembrane region" description="Helical" evidence="6">
    <location>
        <begin position="103"/>
        <end position="121"/>
    </location>
</feature>
<dbReference type="EMBL" id="CVMT01000001">
    <property type="protein sequence ID" value="CRG84363.1"/>
    <property type="molecule type" value="Genomic_DNA"/>
</dbReference>
<dbReference type="Gene3D" id="1.20.1250.20">
    <property type="entry name" value="MFS general substrate transporter like domains"/>
    <property type="match status" value="1"/>
</dbReference>
<dbReference type="Pfam" id="PF07690">
    <property type="entry name" value="MFS_1"/>
    <property type="match status" value="1"/>
</dbReference>
<feature type="transmembrane region" description="Helical" evidence="6">
    <location>
        <begin position="465"/>
        <end position="491"/>
    </location>
</feature>
<dbReference type="FunFam" id="1.20.1720.10:FF:000024">
    <property type="entry name" value="MFS multidrug transporter, putative"/>
    <property type="match status" value="1"/>
</dbReference>
<feature type="transmembrane region" description="Helical" evidence="6">
    <location>
        <begin position="330"/>
        <end position="352"/>
    </location>
</feature>
<feature type="domain" description="Major facilitator superfamily (MFS) profile" evidence="7">
    <location>
        <begin position="106"/>
        <end position="599"/>
    </location>
</feature>
<feature type="transmembrane region" description="Helical" evidence="6">
    <location>
        <begin position="408"/>
        <end position="431"/>
    </location>
</feature>
<dbReference type="GO" id="GO:0015174">
    <property type="term" value="F:basic amino acid transmembrane transporter activity"/>
    <property type="evidence" value="ECO:0007669"/>
    <property type="project" value="TreeGrafter"/>
</dbReference>
<evidence type="ECO:0000256" key="5">
    <source>
        <dbReference type="SAM" id="MobiDB-lite"/>
    </source>
</evidence>
<evidence type="ECO:0000313" key="9">
    <source>
        <dbReference type="Proteomes" id="UP000054383"/>
    </source>
</evidence>
<evidence type="ECO:0000256" key="1">
    <source>
        <dbReference type="ARBA" id="ARBA00004141"/>
    </source>
</evidence>
<evidence type="ECO:0000256" key="3">
    <source>
        <dbReference type="ARBA" id="ARBA00022989"/>
    </source>
</evidence>
<dbReference type="GO" id="GO:0000329">
    <property type="term" value="C:fungal-type vacuole membrane"/>
    <property type="evidence" value="ECO:0007669"/>
    <property type="project" value="TreeGrafter"/>
</dbReference>
<feature type="compositionally biased region" description="Basic and acidic residues" evidence="5">
    <location>
        <begin position="22"/>
        <end position="32"/>
    </location>
</feature>
<keyword evidence="2 6" id="KW-0812">Transmembrane</keyword>
<proteinExistence type="predicted"/>
<keyword evidence="4 6" id="KW-0472">Membrane</keyword>
<protein>
    <submittedName>
        <fullName evidence="8">Multidrug resistance protein fnx1</fullName>
    </submittedName>
</protein>
<evidence type="ECO:0000256" key="6">
    <source>
        <dbReference type="SAM" id="Phobius"/>
    </source>
</evidence>
<evidence type="ECO:0000313" key="8">
    <source>
        <dbReference type="EMBL" id="CRG84363.1"/>
    </source>
</evidence>
<dbReference type="PROSITE" id="PS50850">
    <property type="entry name" value="MFS"/>
    <property type="match status" value="1"/>
</dbReference>
<dbReference type="OrthoDB" id="419537at2759"/>
<feature type="region of interest" description="Disordered" evidence="5">
    <location>
        <begin position="1"/>
        <end position="34"/>
    </location>
</feature>
<dbReference type="InterPro" id="IPR036259">
    <property type="entry name" value="MFS_trans_sf"/>
</dbReference>
<dbReference type="AlphaFoldDB" id="A0A0U1LPW8"/>
<feature type="transmembrane region" description="Helical" evidence="6">
    <location>
        <begin position="373"/>
        <end position="396"/>
    </location>
</feature>
<sequence length="612" mass="66415">MGISTADENTPLIAGNGPSHSTSREHNERGFDYDAESAYGTTSDIDHTPQLDLVKVSSVCTGPEIDPGLDNVSTAATVRGEDEHDNPPEPYADHFNHVTPKQFWLIFGGIQMGYLIGFFDSTFMASSHPVITSDFHASNSASWLSTAFLLTSTALLPLFGRISDTIGRKPVYIFSIVVFFFTTAWCALAQSIGSFIAARAFCGLGAGGVFSMGMILCSDLVRLKYRGIYQSYINLALGVGGAMGFAGGGVLCDYLGWRGAFGIQLPFIFVYLLIAIWTTPDDLGRIDPKNENLSILQFLKRIDLTGSFLLTVGVTALIIGINLGGNVLSWAHPLVISSLVLSVVIAIVFPIYEARVERPVMPVKLLIKKPHADIIFGNFFGSLSVNTVLFNIPLFFQAVKLESATDSGLHLLAASLTITCSSVATGFLMTWLGKMKPFTVLGSMFLVLGGITTTLLTLFNPPYAVTLMFLSLSSCGQGFSFPAFTVSILAVNKQEEQAACVTTLSLWRNLGSVLGVAVSSLILQNSLRIRLEHTVTGPDKDKIILLARKSIEAIATLDPTHQKQVIQAYNSSLRFTFLSAAFWASIMLLLTLIMKLPTLRHAEKRQCEEETD</sequence>